<proteinExistence type="predicted"/>
<evidence type="ECO:0000259" key="1">
    <source>
        <dbReference type="Pfam" id="PF13020"/>
    </source>
</evidence>
<reference evidence="2 3" key="1">
    <citation type="submission" date="2020-04" db="EMBL/GenBank/DDBJ databases">
        <title>Genome-Wide Identification of 5-Methylcytosine Sites in Bacterial Genomes By High-Throughput Sequencing of MspJI Restriction Fragments.</title>
        <authorList>
            <person name="Wu V."/>
        </authorList>
    </citation>
    <scope>NUCLEOTIDE SEQUENCE [LARGE SCALE GENOMIC DNA]</scope>
    <source>
        <strain evidence="2 3">CCAP 1403/13f</strain>
    </source>
</reference>
<feature type="domain" description="Protein NO VEIN C-terminal" evidence="1">
    <location>
        <begin position="319"/>
        <end position="396"/>
    </location>
</feature>
<accession>A0A6H2BVF8</accession>
<organism evidence="2 3">
    <name type="scientific">Dolichospermum flos-aquae CCAP 1403/13F</name>
    <dbReference type="NCBI Taxonomy" id="315271"/>
    <lineage>
        <taxon>Bacteria</taxon>
        <taxon>Bacillati</taxon>
        <taxon>Cyanobacteriota</taxon>
        <taxon>Cyanophyceae</taxon>
        <taxon>Nostocales</taxon>
        <taxon>Aphanizomenonaceae</taxon>
        <taxon>Dolichospermum</taxon>
    </lineage>
</organism>
<dbReference type="InterPro" id="IPR011335">
    <property type="entry name" value="Restrct_endonuc-II-like"/>
</dbReference>
<dbReference type="RefSeq" id="WP_168694831.1">
    <property type="nucleotide sequence ID" value="NZ_CP051206.1"/>
</dbReference>
<gene>
    <name evidence="2" type="ORF">HGD76_02205</name>
</gene>
<evidence type="ECO:0000313" key="2">
    <source>
        <dbReference type="EMBL" id="QJB43217.1"/>
    </source>
</evidence>
<dbReference type="SUPFAM" id="SSF52980">
    <property type="entry name" value="Restriction endonuclease-like"/>
    <property type="match status" value="1"/>
</dbReference>
<dbReference type="Pfam" id="PF13020">
    <property type="entry name" value="NOV_C"/>
    <property type="match status" value="1"/>
</dbReference>
<dbReference type="EMBL" id="CP051206">
    <property type="protein sequence ID" value="QJB43217.1"/>
    <property type="molecule type" value="Genomic_DNA"/>
</dbReference>
<name>A0A6H2BVF8_DOLFA</name>
<reference evidence="2 3" key="2">
    <citation type="submission" date="2020-04" db="EMBL/GenBank/DDBJ databases">
        <authorList>
            <person name="Fomenkov A."/>
            <person name="Anton B.P."/>
            <person name="Roberts R.J."/>
        </authorList>
    </citation>
    <scope>NUCLEOTIDE SEQUENCE [LARGE SCALE GENOMIC DNA]</scope>
    <source>
        <strain evidence="2 3">CCAP 1403/13f</strain>
    </source>
</reference>
<dbReference type="InterPro" id="IPR024975">
    <property type="entry name" value="NOV_C"/>
</dbReference>
<dbReference type="KEGG" id="dfs:HGD76_02205"/>
<dbReference type="Proteomes" id="UP000502433">
    <property type="component" value="Chromosome"/>
</dbReference>
<dbReference type="AlphaFoldDB" id="A0A6H2BVF8"/>
<sequence length="441" mass="50538">MIDITNKDLYEASLKELQKYGNSVGRNFKGRLTQVFLALKFWRSEIPSIFSDQSVSALIIQKNIDDLYSKESRPSNNCVLRLFDNNYLAKTGVVGLGNTSPQNTWRNNFRLQKGIVCYASSKDLADHDFLNQNRLNCRYLQPVQQGSLKNATCILCQSEAKYRGEEQPKWLRAETTVRGESYSLVDMANIQNFLPHIAPNGQRIPILPLIVALYHDPLPGIYVSRKEVDINDFASDYGFSQEELIAYFEDKKQNQYNLQLLRNFPSVDYTPISQSLLKAVVSVPAISKLSSDRQIKEIPNPILSEVEIPEPGSNSGWGAQQYVMEVLRNNDWIVYDVSQQRCGYDLLAEKGNKRKYIEVKSSLGSCSPTLTEREWQKAKEYGSDYWLAIIENFRVESQNPIYWIHNPTENCNAREITVIQYSINRSSWLVAVNDDLDIEKL</sequence>
<evidence type="ECO:0000313" key="3">
    <source>
        <dbReference type="Proteomes" id="UP000502433"/>
    </source>
</evidence>
<protein>
    <submittedName>
        <fullName evidence="2">DUF3883 domain-containing protein</fullName>
    </submittedName>
</protein>